<dbReference type="Proteomes" id="UP000027604">
    <property type="component" value="Chromosome I"/>
</dbReference>
<dbReference type="Pfam" id="PF13689">
    <property type="entry name" value="DUF4154"/>
    <property type="match status" value="1"/>
</dbReference>
<accession>W0V9X5</accession>
<evidence type="ECO:0008006" key="3">
    <source>
        <dbReference type="Google" id="ProtNLM"/>
    </source>
</evidence>
<dbReference type="InterPro" id="IPR025293">
    <property type="entry name" value="YfiR/HmsC-like"/>
</dbReference>
<evidence type="ECO:0000313" key="2">
    <source>
        <dbReference type="Proteomes" id="UP000027604"/>
    </source>
</evidence>
<dbReference type="KEGG" id="jag:GJA_3786"/>
<name>W0V9X5_9BURK</name>
<evidence type="ECO:0000313" key="1">
    <source>
        <dbReference type="EMBL" id="CDG84400.1"/>
    </source>
</evidence>
<gene>
    <name evidence="1" type="ORF">GJA_3786</name>
</gene>
<dbReference type="AlphaFoldDB" id="W0V9X5"/>
<dbReference type="HOGENOM" id="CLU_093136_1_0_4"/>
<dbReference type="eggNOG" id="ENOG5032YBM">
    <property type="taxonomic scope" value="Bacteria"/>
</dbReference>
<dbReference type="PATRIC" id="fig|1349767.4.peg.378"/>
<keyword evidence="2" id="KW-1185">Reference proteome</keyword>
<dbReference type="STRING" id="1349767.GJA_3786"/>
<protein>
    <recommendedName>
        <fullName evidence="3">Transmembrane protein</fullName>
    </recommendedName>
</protein>
<organism evidence="1 2">
    <name type="scientific">Janthinobacterium agaricidamnosum NBRC 102515 = DSM 9628</name>
    <dbReference type="NCBI Taxonomy" id="1349767"/>
    <lineage>
        <taxon>Bacteria</taxon>
        <taxon>Pseudomonadati</taxon>
        <taxon>Pseudomonadota</taxon>
        <taxon>Betaproteobacteria</taxon>
        <taxon>Burkholderiales</taxon>
        <taxon>Oxalobacteraceae</taxon>
        <taxon>Janthinobacterium</taxon>
    </lineage>
</organism>
<sequence length="164" mass="17496">MLAWGAPGPGLAAGADPAMTIGFLYNIARFTDWPAGSRESPLTLCMMGDTETLSQGLTGFEGRTLSGREWKVRHMSRLGELHGCNILFIAKSEERYLAGILPGAHARNVLTVSDIDAFAELGGIVGLSGNDDKIEFDINTAAARHAGLRISSQVLKLARSILGR</sequence>
<proteinExistence type="predicted"/>
<dbReference type="EMBL" id="HG322949">
    <property type="protein sequence ID" value="CDG84400.1"/>
    <property type="molecule type" value="Genomic_DNA"/>
</dbReference>
<reference evidence="1 2" key="1">
    <citation type="journal article" date="2015" name="Genome Announc.">
        <title>Genome Sequence of Mushroom Soft-Rot Pathogen Janthinobacterium agaricidamnosum.</title>
        <authorList>
            <person name="Graupner K."/>
            <person name="Lackner G."/>
            <person name="Hertweck C."/>
        </authorList>
    </citation>
    <scope>NUCLEOTIDE SEQUENCE [LARGE SCALE GENOMIC DNA]</scope>
    <source>
        <strain evidence="2">NBRC 102515 / DSM 9628</strain>
    </source>
</reference>